<reference evidence="2" key="1">
    <citation type="submission" date="2011-07" db="EMBL/GenBank/DDBJ databases">
        <authorList>
            <consortium name="Caenorhabditis brenneri Sequencing and Analysis Consortium"/>
            <person name="Wilson R.K."/>
        </authorList>
    </citation>
    <scope>NUCLEOTIDE SEQUENCE [LARGE SCALE GENOMIC DNA]</scope>
    <source>
        <strain evidence="2">PB2801</strain>
    </source>
</reference>
<protein>
    <submittedName>
        <fullName evidence="1">Uncharacterized protein</fullName>
    </submittedName>
</protein>
<name>G0NBB3_CAEBE</name>
<accession>G0NBB3</accession>
<sequence length="151" mass="16801">MPEQFPILMVKIDTWISVISSVLSFTPAHFLSPSFPWLSESQRVGVDSHGIKRISAFFKVLSTPYLHASSHYSLIKNHVEPCVNEEFKATQNKVFNIICEQSAKKGGIDLAGDAMFDSPGYSAKIRRYGIIDVATNLVVKTELIEKANKGK</sequence>
<dbReference type="PANTHER" id="PTHR31751:SF42">
    <property type="entry name" value="PROTEIN CBG10204"/>
    <property type="match status" value="1"/>
</dbReference>
<dbReference type="Proteomes" id="UP000008068">
    <property type="component" value="Unassembled WGS sequence"/>
</dbReference>
<evidence type="ECO:0000313" key="1">
    <source>
        <dbReference type="EMBL" id="EGT56846.1"/>
    </source>
</evidence>
<dbReference type="EMBL" id="GL379857">
    <property type="protein sequence ID" value="EGT56846.1"/>
    <property type="molecule type" value="Genomic_DNA"/>
</dbReference>
<keyword evidence="2" id="KW-1185">Reference proteome</keyword>
<dbReference type="AlphaFoldDB" id="G0NBB3"/>
<evidence type="ECO:0000313" key="2">
    <source>
        <dbReference type="Proteomes" id="UP000008068"/>
    </source>
</evidence>
<dbReference type="InParanoid" id="G0NBB3"/>
<proteinExistence type="predicted"/>
<organism evidence="2">
    <name type="scientific">Caenorhabditis brenneri</name>
    <name type="common">Nematode worm</name>
    <dbReference type="NCBI Taxonomy" id="135651"/>
    <lineage>
        <taxon>Eukaryota</taxon>
        <taxon>Metazoa</taxon>
        <taxon>Ecdysozoa</taxon>
        <taxon>Nematoda</taxon>
        <taxon>Chromadorea</taxon>
        <taxon>Rhabditida</taxon>
        <taxon>Rhabditina</taxon>
        <taxon>Rhabditomorpha</taxon>
        <taxon>Rhabditoidea</taxon>
        <taxon>Rhabditidae</taxon>
        <taxon>Peloderinae</taxon>
        <taxon>Caenorhabditis</taxon>
    </lineage>
</organism>
<gene>
    <name evidence="1" type="ORF">CAEBREN_29043</name>
</gene>
<dbReference type="PANTHER" id="PTHR31751">
    <property type="entry name" value="SI:CH211-108C17.2-RELATED-RELATED"/>
    <property type="match status" value="1"/>
</dbReference>
<dbReference type="OrthoDB" id="5860460at2759"/>
<dbReference type="HOGENOM" id="CLU_1733092_0_0_1"/>